<dbReference type="STRING" id="1111077.M1WH87"/>
<evidence type="ECO:0000256" key="6">
    <source>
        <dbReference type="ARBA" id="ARBA00031849"/>
    </source>
</evidence>
<comment type="subcellular location">
    <subcellularLocation>
        <location evidence="1">Mitochondrion</location>
    </subcellularLocation>
</comment>
<evidence type="ECO:0000256" key="1">
    <source>
        <dbReference type="ARBA" id="ARBA00004173"/>
    </source>
</evidence>
<dbReference type="HOGENOM" id="CLU_019189_13_0_1"/>
<keyword evidence="5" id="KW-0496">Mitochondrion</keyword>
<proteinExistence type="inferred from homology"/>
<gene>
    <name evidence="7" type="ORF">CPUR_06314</name>
</gene>
<reference evidence="7 8" key="1">
    <citation type="journal article" date="2013" name="PLoS Genet.">
        <title>Plant-symbiotic fungi as chemical engineers: Multi-genome analysis of the Clavicipitaceae reveals dynamics of alkaloid loci.</title>
        <authorList>
            <person name="Schardl C.L."/>
            <person name="Young C.A."/>
            <person name="Hesse U."/>
            <person name="Amyotte S.G."/>
            <person name="Andreeva K."/>
            <person name="Calie P.J."/>
            <person name="Fleetwood D.J."/>
            <person name="Haws D.C."/>
            <person name="Moore N."/>
            <person name="Oeser B."/>
            <person name="Panaccione D.G."/>
            <person name="Schweri K.K."/>
            <person name="Voisey C.R."/>
            <person name="Farman M.L."/>
            <person name="Jaromczyk J.W."/>
            <person name="Roe B.A."/>
            <person name="O'Sullivan D.M."/>
            <person name="Scott B."/>
            <person name="Tudzynski P."/>
            <person name="An Z."/>
            <person name="Arnaoudova E.G."/>
            <person name="Bullock C.T."/>
            <person name="Charlton N.D."/>
            <person name="Chen L."/>
            <person name="Cox M."/>
            <person name="Dinkins R.D."/>
            <person name="Florea S."/>
            <person name="Glenn A.E."/>
            <person name="Gordon A."/>
            <person name="Gueldener U."/>
            <person name="Harris D.R."/>
            <person name="Hollin W."/>
            <person name="Jaromczyk J."/>
            <person name="Johnson R.D."/>
            <person name="Khan A.K."/>
            <person name="Leistner E."/>
            <person name="Leuchtmann A."/>
            <person name="Li C."/>
            <person name="Liu J."/>
            <person name="Liu J."/>
            <person name="Liu M."/>
            <person name="Mace W."/>
            <person name="Machado C."/>
            <person name="Nagabhyru P."/>
            <person name="Pan J."/>
            <person name="Schmid J."/>
            <person name="Sugawara K."/>
            <person name="Steiner U."/>
            <person name="Takach J.E."/>
            <person name="Tanaka E."/>
            <person name="Webb J.S."/>
            <person name="Wilson E.V."/>
            <person name="Wiseman J.L."/>
            <person name="Yoshida R."/>
            <person name="Zeng Z."/>
        </authorList>
    </citation>
    <scope>NUCLEOTIDE SEQUENCE [LARGE SCALE GENOMIC DNA]</scope>
    <source>
        <strain evidence="7 8">20.1</strain>
    </source>
</reference>
<comment type="similarity">
    <text evidence="2">Belongs to the AIM9 family.</text>
</comment>
<evidence type="ECO:0000256" key="2">
    <source>
        <dbReference type="ARBA" id="ARBA00005543"/>
    </source>
</evidence>
<evidence type="ECO:0000256" key="3">
    <source>
        <dbReference type="ARBA" id="ARBA00016197"/>
    </source>
</evidence>
<evidence type="ECO:0000256" key="5">
    <source>
        <dbReference type="ARBA" id="ARBA00023128"/>
    </source>
</evidence>
<accession>M1WH87</accession>
<sequence length="536" mass="61106">MDINPEIEMPDPSELFSFTSGRFVENEEHELAQRYREFDFNELARRAARAVQADRCLSIEKFPDGLYNRILLLTMDNGKEVVAKIPNPNAGRPHFTIASEVATMKFAREVLCTDVPKVYDWSSRAQETPVGAEFILMEKVNGVELQQVWPRMEVEDRRELVKAVTAYQKFWASVTFDKYGSLYFTEYFKGENITSLVYTKEKGQKVEDSRFVIGPSTSRDMFDYGRGVVEFDRGPWSSLEEYHAAIGKREIACVQHHSHLQPSSLTLRGPGLYQPTREKKLAALQSYLKLLKYVLPANRSLGSSHLWHEALHAGNIFVDPDNPSRIVGIIDWQSTESSPLYFQARQPLFLDYEGPALHGLERPELPSEFYHLKGNARGAAYSLYWNQALCSVYRILLHHNMPKGFDCLEFKESMSFTLLSVARRLSIDGEALYLAAACELEKNWETLLGTEGIAFPLTLTTTDRQKIHEDAMSAVVGIEAMDRIKTRLGRDFPQHGFVLHHKHKKVIEALSQATKEVLSEVDAIRNELHAQKEGPE</sequence>
<dbReference type="Proteomes" id="UP000016801">
    <property type="component" value="Unassembled WGS sequence"/>
</dbReference>
<dbReference type="eggNOG" id="ENOG502SHU0">
    <property type="taxonomic scope" value="Eukaryota"/>
</dbReference>
<dbReference type="EMBL" id="CAGA01000042">
    <property type="protein sequence ID" value="CCE32454.1"/>
    <property type="molecule type" value="Genomic_DNA"/>
</dbReference>
<dbReference type="VEuPathDB" id="FungiDB:CPUR_06314"/>
<name>M1WH87_CLAP2</name>
<dbReference type="PANTHER" id="PTHR36091">
    <property type="entry name" value="ALTERED INHERITANCE OF MITOCHONDRIA PROTEIN 9, MITOCHONDRIAL"/>
    <property type="match status" value="1"/>
</dbReference>
<dbReference type="GO" id="GO:0005739">
    <property type="term" value="C:mitochondrion"/>
    <property type="evidence" value="ECO:0007669"/>
    <property type="project" value="UniProtKB-SubCell"/>
</dbReference>
<keyword evidence="4" id="KW-0809">Transit peptide</keyword>
<evidence type="ECO:0000313" key="8">
    <source>
        <dbReference type="Proteomes" id="UP000016801"/>
    </source>
</evidence>
<comment type="caution">
    <text evidence="7">The sequence shown here is derived from an EMBL/GenBank/DDBJ whole genome shotgun (WGS) entry which is preliminary data.</text>
</comment>
<dbReference type="OrthoDB" id="2831558at2759"/>
<dbReference type="AlphaFoldDB" id="M1WH87"/>
<dbReference type="PANTHER" id="PTHR36091:SF1">
    <property type="entry name" value="ALTERED INHERITANCE OF MITOCHONDRIA PROTEIN 9, MITOCHONDRIAL"/>
    <property type="match status" value="1"/>
</dbReference>
<dbReference type="InterPro" id="IPR011009">
    <property type="entry name" value="Kinase-like_dom_sf"/>
</dbReference>
<organism evidence="7 8">
    <name type="scientific">Claviceps purpurea (strain 20.1)</name>
    <name type="common">Ergot fungus</name>
    <name type="synonym">Sphacelia segetum</name>
    <dbReference type="NCBI Taxonomy" id="1111077"/>
    <lineage>
        <taxon>Eukaryota</taxon>
        <taxon>Fungi</taxon>
        <taxon>Dikarya</taxon>
        <taxon>Ascomycota</taxon>
        <taxon>Pezizomycotina</taxon>
        <taxon>Sordariomycetes</taxon>
        <taxon>Hypocreomycetidae</taxon>
        <taxon>Hypocreales</taxon>
        <taxon>Clavicipitaceae</taxon>
        <taxon>Claviceps</taxon>
    </lineage>
</organism>
<dbReference type="InterPro" id="IPR051035">
    <property type="entry name" value="Mito_inheritance_9"/>
</dbReference>
<evidence type="ECO:0000313" key="7">
    <source>
        <dbReference type="EMBL" id="CCE32454.1"/>
    </source>
</evidence>
<keyword evidence="8" id="KW-1185">Reference proteome</keyword>
<dbReference type="SUPFAM" id="SSF56112">
    <property type="entry name" value="Protein kinase-like (PK-like)"/>
    <property type="match status" value="1"/>
</dbReference>
<protein>
    <recommendedName>
        <fullName evidence="3">Altered inheritance of mitochondria protein 9, mitochondrial</fullName>
    </recommendedName>
    <alternativeName>
        <fullName evidence="6">Found in mitochondrial proteome protein 29</fullName>
    </alternativeName>
</protein>
<evidence type="ECO:0000256" key="4">
    <source>
        <dbReference type="ARBA" id="ARBA00022946"/>
    </source>
</evidence>